<organism evidence="1 2">
    <name type="scientific">Scleroderma citrinum Foug A</name>
    <dbReference type="NCBI Taxonomy" id="1036808"/>
    <lineage>
        <taxon>Eukaryota</taxon>
        <taxon>Fungi</taxon>
        <taxon>Dikarya</taxon>
        <taxon>Basidiomycota</taxon>
        <taxon>Agaricomycotina</taxon>
        <taxon>Agaricomycetes</taxon>
        <taxon>Agaricomycetidae</taxon>
        <taxon>Boletales</taxon>
        <taxon>Sclerodermatineae</taxon>
        <taxon>Sclerodermataceae</taxon>
        <taxon>Scleroderma</taxon>
    </lineage>
</organism>
<dbReference type="Proteomes" id="UP000053989">
    <property type="component" value="Unassembled WGS sequence"/>
</dbReference>
<gene>
    <name evidence="1" type="ORF">SCLCIDRAFT_1225212</name>
</gene>
<reference evidence="2" key="2">
    <citation type="submission" date="2015-01" db="EMBL/GenBank/DDBJ databases">
        <title>Evolutionary Origins and Diversification of the Mycorrhizal Mutualists.</title>
        <authorList>
            <consortium name="DOE Joint Genome Institute"/>
            <consortium name="Mycorrhizal Genomics Consortium"/>
            <person name="Kohler A."/>
            <person name="Kuo A."/>
            <person name="Nagy L.G."/>
            <person name="Floudas D."/>
            <person name="Copeland A."/>
            <person name="Barry K.W."/>
            <person name="Cichocki N."/>
            <person name="Veneault-Fourrey C."/>
            <person name="LaButti K."/>
            <person name="Lindquist E.A."/>
            <person name="Lipzen A."/>
            <person name="Lundell T."/>
            <person name="Morin E."/>
            <person name="Murat C."/>
            <person name="Riley R."/>
            <person name="Ohm R."/>
            <person name="Sun H."/>
            <person name="Tunlid A."/>
            <person name="Henrissat B."/>
            <person name="Grigoriev I.V."/>
            <person name="Hibbett D.S."/>
            <person name="Martin F."/>
        </authorList>
    </citation>
    <scope>NUCLEOTIDE SEQUENCE [LARGE SCALE GENOMIC DNA]</scope>
    <source>
        <strain evidence="2">Foug A</strain>
    </source>
</reference>
<protein>
    <submittedName>
        <fullName evidence="1">Uncharacterized protein</fullName>
    </submittedName>
</protein>
<reference evidence="1 2" key="1">
    <citation type="submission" date="2014-04" db="EMBL/GenBank/DDBJ databases">
        <authorList>
            <consortium name="DOE Joint Genome Institute"/>
            <person name="Kuo A."/>
            <person name="Kohler A."/>
            <person name="Nagy L.G."/>
            <person name="Floudas D."/>
            <person name="Copeland A."/>
            <person name="Barry K.W."/>
            <person name="Cichocki N."/>
            <person name="Veneault-Fourrey C."/>
            <person name="LaButti K."/>
            <person name="Lindquist E.A."/>
            <person name="Lipzen A."/>
            <person name="Lundell T."/>
            <person name="Morin E."/>
            <person name="Murat C."/>
            <person name="Sun H."/>
            <person name="Tunlid A."/>
            <person name="Henrissat B."/>
            <person name="Grigoriev I.V."/>
            <person name="Hibbett D.S."/>
            <person name="Martin F."/>
            <person name="Nordberg H.P."/>
            <person name="Cantor M.N."/>
            <person name="Hua S.X."/>
        </authorList>
    </citation>
    <scope>NUCLEOTIDE SEQUENCE [LARGE SCALE GENOMIC DNA]</scope>
    <source>
        <strain evidence="1 2">Foug A</strain>
    </source>
</reference>
<name>A0A0C3D3H9_9AGAM</name>
<dbReference type="InParanoid" id="A0A0C3D3H9"/>
<dbReference type="AlphaFoldDB" id="A0A0C3D3H9"/>
<dbReference type="EMBL" id="KN822362">
    <property type="protein sequence ID" value="KIM50636.1"/>
    <property type="molecule type" value="Genomic_DNA"/>
</dbReference>
<sequence>MPDGLSAMRSPRNAKLATSPVSTIDVHPIALRLWACCHVVHYKRVPWLYPSLLKHSSW</sequence>
<keyword evidence="2" id="KW-1185">Reference proteome</keyword>
<dbReference type="HOGENOM" id="CLU_2980419_0_0_1"/>
<evidence type="ECO:0000313" key="2">
    <source>
        <dbReference type="Proteomes" id="UP000053989"/>
    </source>
</evidence>
<accession>A0A0C3D3H9</accession>
<evidence type="ECO:0000313" key="1">
    <source>
        <dbReference type="EMBL" id="KIM50636.1"/>
    </source>
</evidence>
<proteinExistence type="predicted"/>